<feature type="compositionally biased region" description="Polar residues" evidence="1">
    <location>
        <begin position="212"/>
        <end position="221"/>
    </location>
</feature>
<keyword evidence="3" id="KW-1185">Reference proteome</keyword>
<organism evidence="2 3">
    <name type="scientific">Cucumis sativus</name>
    <name type="common">Cucumber</name>
    <dbReference type="NCBI Taxonomy" id="3659"/>
    <lineage>
        <taxon>Eukaryota</taxon>
        <taxon>Viridiplantae</taxon>
        <taxon>Streptophyta</taxon>
        <taxon>Embryophyta</taxon>
        <taxon>Tracheophyta</taxon>
        <taxon>Spermatophyta</taxon>
        <taxon>Magnoliopsida</taxon>
        <taxon>eudicotyledons</taxon>
        <taxon>Gunneridae</taxon>
        <taxon>Pentapetalae</taxon>
        <taxon>rosids</taxon>
        <taxon>fabids</taxon>
        <taxon>Cucurbitales</taxon>
        <taxon>Cucurbitaceae</taxon>
        <taxon>Benincaseae</taxon>
        <taxon>Cucumis</taxon>
    </lineage>
</organism>
<gene>
    <name evidence="2" type="ORF">Csa_1G013790</name>
</gene>
<feature type="compositionally biased region" description="Low complexity" evidence="1">
    <location>
        <begin position="161"/>
        <end position="170"/>
    </location>
</feature>
<feature type="compositionally biased region" description="Basic and acidic residues" evidence="1">
    <location>
        <begin position="120"/>
        <end position="155"/>
    </location>
</feature>
<dbReference type="EMBL" id="CM002922">
    <property type="protein sequence ID" value="KGN63731.1"/>
    <property type="molecule type" value="Genomic_DNA"/>
</dbReference>
<evidence type="ECO:0000256" key="1">
    <source>
        <dbReference type="SAM" id="MobiDB-lite"/>
    </source>
</evidence>
<reference evidence="2 3" key="1">
    <citation type="journal article" date="2009" name="Nat. Genet.">
        <title>The genome of the cucumber, Cucumis sativus L.</title>
        <authorList>
            <person name="Huang S."/>
            <person name="Li R."/>
            <person name="Zhang Z."/>
            <person name="Li L."/>
            <person name="Gu X."/>
            <person name="Fan W."/>
            <person name="Lucas W.J."/>
            <person name="Wang X."/>
            <person name="Xie B."/>
            <person name="Ni P."/>
            <person name="Ren Y."/>
            <person name="Zhu H."/>
            <person name="Li J."/>
            <person name="Lin K."/>
            <person name="Jin W."/>
            <person name="Fei Z."/>
            <person name="Li G."/>
            <person name="Staub J."/>
            <person name="Kilian A."/>
            <person name="van der Vossen E.A."/>
            <person name="Wu Y."/>
            <person name="Guo J."/>
            <person name="He J."/>
            <person name="Jia Z."/>
            <person name="Ren Y."/>
            <person name="Tian G."/>
            <person name="Lu Y."/>
            <person name="Ruan J."/>
            <person name="Qian W."/>
            <person name="Wang M."/>
            <person name="Huang Q."/>
            <person name="Li B."/>
            <person name="Xuan Z."/>
            <person name="Cao J."/>
            <person name="Asan"/>
            <person name="Wu Z."/>
            <person name="Zhang J."/>
            <person name="Cai Q."/>
            <person name="Bai Y."/>
            <person name="Zhao B."/>
            <person name="Han Y."/>
            <person name="Li Y."/>
            <person name="Li X."/>
            <person name="Wang S."/>
            <person name="Shi Q."/>
            <person name="Liu S."/>
            <person name="Cho W.K."/>
            <person name="Kim J.Y."/>
            <person name="Xu Y."/>
            <person name="Heller-Uszynska K."/>
            <person name="Miao H."/>
            <person name="Cheng Z."/>
            <person name="Zhang S."/>
            <person name="Wu J."/>
            <person name="Yang Y."/>
            <person name="Kang H."/>
            <person name="Li M."/>
            <person name="Liang H."/>
            <person name="Ren X."/>
            <person name="Shi Z."/>
            <person name="Wen M."/>
            <person name="Jian M."/>
            <person name="Yang H."/>
            <person name="Zhang G."/>
            <person name="Yang Z."/>
            <person name="Chen R."/>
            <person name="Liu S."/>
            <person name="Li J."/>
            <person name="Ma L."/>
            <person name="Liu H."/>
            <person name="Zhou Y."/>
            <person name="Zhao J."/>
            <person name="Fang X."/>
            <person name="Li G."/>
            <person name="Fang L."/>
            <person name="Li Y."/>
            <person name="Liu D."/>
            <person name="Zheng H."/>
            <person name="Zhang Y."/>
            <person name="Qin N."/>
            <person name="Li Z."/>
            <person name="Yang G."/>
            <person name="Yang S."/>
            <person name="Bolund L."/>
            <person name="Kristiansen K."/>
            <person name="Zheng H."/>
            <person name="Li S."/>
            <person name="Zhang X."/>
            <person name="Yang H."/>
            <person name="Wang J."/>
            <person name="Sun R."/>
            <person name="Zhang B."/>
            <person name="Jiang S."/>
            <person name="Wang J."/>
            <person name="Du Y."/>
            <person name="Li S."/>
        </authorList>
    </citation>
    <scope>NUCLEOTIDE SEQUENCE [LARGE SCALE GENOMIC DNA]</scope>
    <source>
        <strain evidence="3">cv. 9930</strain>
    </source>
</reference>
<name>A0A0A0LUN5_CUCSA</name>
<accession>A0A0A0LUN5</accession>
<reference evidence="2 3" key="3">
    <citation type="journal article" date="2010" name="BMC Genomics">
        <title>Transcriptome sequencing and comparative analysis of cucumber flowers with different sex types.</title>
        <authorList>
            <person name="Guo S."/>
            <person name="Zheng Y."/>
            <person name="Joung J.G."/>
            <person name="Liu S."/>
            <person name="Zhang Z."/>
            <person name="Crasta O.R."/>
            <person name="Sobral B.W."/>
            <person name="Xu Y."/>
            <person name="Huang S."/>
            <person name="Fei Z."/>
        </authorList>
    </citation>
    <scope>NUCLEOTIDE SEQUENCE [LARGE SCALE GENOMIC DNA]</scope>
    <source>
        <strain evidence="3">cv. 9930</strain>
    </source>
</reference>
<reference evidence="2 3" key="4">
    <citation type="journal article" date="2011" name="BMC Genomics">
        <title>RNA-Seq improves annotation of protein-coding genes in the cucumber genome.</title>
        <authorList>
            <person name="Li Z."/>
            <person name="Zhang Z."/>
            <person name="Yan P."/>
            <person name="Huang S."/>
            <person name="Fei Z."/>
            <person name="Lin K."/>
        </authorList>
    </citation>
    <scope>NUCLEOTIDE SEQUENCE [LARGE SCALE GENOMIC DNA]</scope>
    <source>
        <strain evidence="3">cv. 9930</strain>
    </source>
</reference>
<feature type="compositionally biased region" description="Low complexity" evidence="1">
    <location>
        <begin position="106"/>
        <end position="119"/>
    </location>
</feature>
<dbReference type="Proteomes" id="UP000029981">
    <property type="component" value="Chromosome 1"/>
</dbReference>
<feature type="compositionally biased region" description="Basic and acidic residues" evidence="1">
    <location>
        <begin position="405"/>
        <end position="418"/>
    </location>
</feature>
<feature type="compositionally biased region" description="Basic and acidic residues" evidence="1">
    <location>
        <begin position="171"/>
        <end position="184"/>
    </location>
</feature>
<dbReference type="AlphaFoldDB" id="A0A0A0LUN5"/>
<feature type="compositionally biased region" description="Polar residues" evidence="1">
    <location>
        <begin position="228"/>
        <end position="238"/>
    </location>
</feature>
<sequence>MESGQKIEAIESKTHSISSTSGVDHSISSNKLASSLSSASDSSSDSSFELIVTGLDGSIGVASDSLKKDELHVVGRSDSGFVFITSDDVGTHSPKTDLPGTAKIPSQSLSRSSSSSSESSLHDHVIELPKPVEPDSKKRLPGLKHGETNNVESRKSIQTCSSTSSSSSSESESKHKLQKGRDVDNLLSKNPSSPSVVKDNRLVTDFSDDDVPTSNGQSAVTPTHRVDSSSGCETPTQYPQTQMMDRVEDPTSPAYRIPSRVFSRTKSTAPMEWSVASNESLFSIQMGNMSFTREQLCWLGKSGELCRPGESTIDMSQHLAMKTSDCGLKSKSPNGDLSATEARAAETMREVIRENSENQRKESSTLTESSSQSASISHQSEGSTKSFQFPILTGEGGKSISLKGGDLEKAKQEGKPESPETPSNPQTPKEKNSDESPKATTNTGQKRWFSCFSCCPFCS</sequence>
<feature type="compositionally biased region" description="Low complexity" evidence="1">
    <location>
        <begin position="26"/>
        <end position="44"/>
    </location>
</feature>
<evidence type="ECO:0000313" key="2">
    <source>
        <dbReference type="EMBL" id="KGN63731.1"/>
    </source>
</evidence>
<feature type="compositionally biased region" description="Basic and acidic residues" evidence="1">
    <location>
        <begin position="428"/>
        <end position="437"/>
    </location>
</feature>
<dbReference type="PANTHER" id="PTHR33673">
    <property type="entry name" value="SUPPRESSOR SRP40-LIKE PROTEIN"/>
    <property type="match status" value="1"/>
</dbReference>
<dbReference type="STRING" id="3659.A0A0A0LUN5"/>
<protein>
    <submittedName>
        <fullName evidence="2">Uncharacterized protein</fullName>
    </submittedName>
</protein>
<feature type="region of interest" description="Disordered" evidence="1">
    <location>
        <begin position="1"/>
        <end position="44"/>
    </location>
</feature>
<feature type="compositionally biased region" description="Basic and acidic residues" evidence="1">
    <location>
        <begin position="353"/>
        <end position="363"/>
    </location>
</feature>
<evidence type="ECO:0000313" key="3">
    <source>
        <dbReference type="Proteomes" id="UP000029981"/>
    </source>
</evidence>
<dbReference type="OMA" id="ANSEAMM"/>
<reference evidence="2 3" key="2">
    <citation type="journal article" date="2009" name="PLoS ONE">
        <title>An integrated genetic and cytogenetic map of the cucumber genome.</title>
        <authorList>
            <person name="Ren Y."/>
            <person name="Zhang Z."/>
            <person name="Liu J."/>
            <person name="Staub J.E."/>
            <person name="Han Y."/>
            <person name="Cheng Z."/>
            <person name="Li X."/>
            <person name="Lu J."/>
            <person name="Miao H."/>
            <person name="Kang H."/>
            <person name="Xie B."/>
            <person name="Gu X."/>
            <person name="Wang X."/>
            <person name="Du Y."/>
            <person name="Jin W."/>
            <person name="Huang S."/>
        </authorList>
    </citation>
    <scope>NUCLEOTIDE SEQUENCE [LARGE SCALE GENOMIC DNA]</scope>
    <source>
        <strain evidence="3">cv. 9930</strain>
    </source>
</reference>
<feature type="region of interest" description="Disordered" evidence="1">
    <location>
        <begin position="353"/>
        <end position="443"/>
    </location>
</feature>
<dbReference type="OrthoDB" id="1707722at2759"/>
<dbReference type="KEGG" id="csv:105434465"/>
<feature type="region of interest" description="Disordered" evidence="1">
    <location>
        <begin position="84"/>
        <end position="238"/>
    </location>
</feature>
<proteinExistence type="predicted"/>
<dbReference type="Gramene" id="KGN63731">
    <property type="protein sequence ID" value="KGN63731"/>
    <property type="gene ID" value="Csa_1G013790"/>
</dbReference>
<feature type="compositionally biased region" description="Low complexity" evidence="1">
    <location>
        <begin position="364"/>
        <end position="383"/>
    </location>
</feature>
<dbReference type="PANTHER" id="PTHR33673:SF38">
    <property type="entry name" value="CHROMODOMAIN-HELICASE-DNA-BINDING PROTEIN 7-LIKE"/>
    <property type="match status" value="1"/>
</dbReference>